<gene>
    <name evidence="1" type="ORF">J2Z34_002011</name>
</gene>
<keyword evidence="2" id="KW-1185">Reference proteome</keyword>
<comment type="caution">
    <text evidence="1">The sequence shown here is derived from an EMBL/GenBank/DDBJ whole genome shotgun (WGS) entry which is preliminary data.</text>
</comment>
<name>A0ABS4G4Q3_9CLOT</name>
<proteinExistence type="predicted"/>
<sequence>MENYECYEMARDLWMSYKTDNDSSKLIEATRVLEECLGKKTEDMGLVAKSSWLYYVVVSNLDPSREKNVRRYADYAITLDNRYNILDNRRLDLGDFKEVIEAFQ</sequence>
<dbReference type="RefSeq" id="WP_209459724.1">
    <property type="nucleotide sequence ID" value="NZ_JAGGKC010000016.1"/>
</dbReference>
<organism evidence="1 2">
    <name type="scientific">Youngiibacter multivorans</name>
    <dbReference type="NCBI Taxonomy" id="937251"/>
    <lineage>
        <taxon>Bacteria</taxon>
        <taxon>Bacillati</taxon>
        <taxon>Bacillota</taxon>
        <taxon>Clostridia</taxon>
        <taxon>Eubacteriales</taxon>
        <taxon>Clostridiaceae</taxon>
        <taxon>Youngiibacter</taxon>
    </lineage>
</organism>
<dbReference type="EMBL" id="JAGGKC010000016">
    <property type="protein sequence ID" value="MBP1919522.1"/>
    <property type="molecule type" value="Genomic_DNA"/>
</dbReference>
<evidence type="ECO:0000313" key="2">
    <source>
        <dbReference type="Proteomes" id="UP001519271"/>
    </source>
</evidence>
<reference evidence="1 2" key="1">
    <citation type="submission" date="2021-03" db="EMBL/GenBank/DDBJ databases">
        <title>Genomic Encyclopedia of Type Strains, Phase IV (KMG-IV): sequencing the most valuable type-strain genomes for metagenomic binning, comparative biology and taxonomic classification.</title>
        <authorList>
            <person name="Goeker M."/>
        </authorList>
    </citation>
    <scope>NUCLEOTIDE SEQUENCE [LARGE SCALE GENOMIC DNA]</scope>
    <source>
        <strain evidence="1 2">DSM 6139</strain>
    </source>
</reference>
<dbReference type="Proteomes" id="UP001519271">
    <property type="component" value="Unassembled WGS sequence"/>
</dbReference>
<protein>
    <submittedName>
        <fullName evidence="1">Uncharacterized protein</fullName>
    </submittedName>
</protein>
<accession>A0ABS4G4Q3</accession>
<evidence type="ECO:0000313" key="1">
    <source>
        <dbReference type="EMBL" id="MBP1919522.1"/>
    </source>
</evidence>